<evidence type="ECO:0000313" key="1">
    <source>
        <dbReference type="EMBL" id="CBY42725.1"/>
    </source>
</evidence>
<feature type="non-terminal residue" evidence="1">
    <location>
        <position position="1"/>
    </location>
</feature>
<name>E4Z4U7_OIKDI</name>
<reference evidence="1" key="1">
    <citation type="journal article" date="2010" name="Science">
        <title>Plasticity of animal genome architecture unmasked by rapid evolution of a pelagic tunicate.</title>
        <authorList>
            <person name="Denoeud F."/>
            <person name="Henriet S."/>
            <person name="Mungpakdee S."/>
            <person name="Aury J.M."/>
            <person name="Da Silva C."/>
            <person name="Brinkmann H."/>
            <person name="Mikhaleva J."/>
            <person name="Olsen L.C."/>
            <person name="Jubin C."/>
            <person name="Canestro C."/>
            <person name="Bouquet J.M."/>
            <person name="Danks G."/>
            <person name="Poulain J."/>
            <person name="Campsteijn C."/>
            <person name="Adamski M."/>
            <person name="Cross I."/>
            <person name="Yadetie F."/>
            <person name="Muffato M."/>
            <person name="Louis A."/>
            <person name="Butcher S."/>
            <person name="Tsagkogeorga G."/>
            <person name="Konrad A."/>
            <person name="Singh S."/>
            <person name="Jensen M.F."/>
            <person name="Cong E.H."/>
            <person name="Eikeseth-Otteraa H."/>
            <person name="Noel B."/>
            <person name="Anthouard V."/>
            <person name="Porcel B.M."/>
            <person name="Kachouri-Lafond R."/>
            <person name="Nishino A."/>
            <person name="Ugolini M."/>
            <person name="Chourrout P."/>
            <person name="Nishida H."/>
            <person name="Aasland R."/>
            <person name="Huzurbazar S."/>
            <person name="Westhof E."/>
            <person name="Delsuc F."/>
            <person name="Lehrach H."/>
            <person name="Reinhardt R."/>
            <person name="Weissenbach J."/>
            <person name="Roy S.W."/>
            <person name="Artiguenave F."/>
            <person name="Postlethwait J.H."/>
            <person name="Manak J.R."/>
            <person name="Thompson E.M."/>
            <person name="Jaillon O."/>
            <person name="Du Pasquier L."/>
            <person name="Boudinot P."/>
            <person name="Liberles D.A."/>
            <person name="Volff J.N."/>
            <person name="Philippe H."/>
            <person name="Lenhard B."/>
            <person name="Roest Crollius H."/>
            <person name="Wincker P."/>
            <person name="Chourrout D."/>
        </authorList>
    </citation>
    <scope>NUCLEOTIDE SEQUENCE [LARGE SCALE GENOMIC DNA]</scope>
</reference>
<dbReference type="EMBL" id="FN657441">
    <property type="protein sequence ID" value="CBY42725.1"/>
    <property type="molecule type" value="Genomic_DNA"/>
</dbReference>
<sequence>LSPGVSGGLKSGDFKLYSDFLMCGQVSVLRKLSI</sequence>
<gene>
    <name evidence="1" type="ORF">GSOID_T00026448001</name>
</gene>
<proteinExistence type="predicted"/>
<dbReference type="Proteomes" id="UP000011014">
    <property type="component" value="Unassembled WGS sequence"/>
</dbReference>
<accession>E4Z4U7</accession>
<organism evidence="1">
    <name type="scientific">Oikopleura dioica</name>
    <name type="common">Tunicate</name>
    <dbReference type="NCBI Taxonomy" id="34765"/>
    <lineage>
        <taxon>Eukaryota</taxon>
        <taxon>Metazoa</taxon>
        <taxon>Chordata</taxon>
        <taxon>Tunicata</taxon>
        <taxon>Appendicularia</taxon>
        <taxon>Copelata</taxon>
        <taxon>Oikopleuridae</taxon>
        <taxon>Oikopleura</taxon>
    </lineage>
</organism>
<dbReference type="AlphaFoldDB" id="E4Z4U7"/>
<protein>
    <submittedName>
        <fullName evidence="1">Uncharacterized protein</fullName>
    </submittedName>
</protein>